<feature type="signal peptide" evidence="1">
    <location>
        <begin position="1"/>
        <end position="17"/>
    </location>
</feature>
<keyword evidence="3" id="KW-1185">Reference proteome</keyword>
<evidence type="ECO:0000313" key="3">
    <source>
        <dbReference type="Proteomes" id="UP000664534"/>
    </source>
</evidence>
<gene>
    <name evidence="2" type="ORF">IMSHALPRED_002813</name>
</gene>
<evidence type="ECO:0000313" key="2">
    <source>
        <dbReference type="EMBL" id="CAF9941611.1"/>
    </source>
</evidence>
<feature type="chain" id="PRO_5034473015" evidence="1">
    <location>
        <begin position="18"/>
        <end position="229"/>
    </location>
</feature>
<reference evidence="2" key="1">
    <citation type="submission" date="2021-03" db="EMBL/GenBank/DDBJ databases">
        <authorList>
            <person name="Tagirdzhanova G."/>
        </authorList>
    </citation>
    <scope>NUCLEOTIDE SEQUENCE</scope>
</reference>
<proteinExistence type="predicted"/>
<sequence>MFLAFLTQVLILSGALASPLGWESFILEERSSASAYYTNVSLSPQKVTFGSVTPEDAITAAMGCACKPGTAICDIRTSQECLTVQTTVYRDRTQPPENAELVFAPGSNTYAVDVGPLYVQALASIAAAAKSCQVESWVQTRSGEDGSHSATFCGLSQEILVQRLSNPSGAPVDQMSFSVTMQLEPSISFSWCDLPGILGAIAGVFTGGAALAAAFGVDALVCNDAGGSS</sequence>
<name>A0A8H3PHT5_9LECA</name>
<evidence type="ECO:0000256" key="1">
    <source>
        <dbReference type="SAM" id="SignalP"/>
    </source>
</evidence>
<keyword evidence="1" id="KW-0732">Signal</keyword>
<dbReference type="EMBL" id="CAJPDT010000152">
    <property type="protein sequence ID" value="CAF9941611.1"/>
    <property type="molecule type" value="Genomic_DNA"/>
</dbReference>
<protein>
    <submittedName>
        <fullName evidence="2">Uncharacterized protein</fullName>
    </submittedName>
</protein>
<accession>A0A8H3PHT5</accession>
<dbReference type="Proteomes" id="UP000664534">
    <property type="component" value="Unassembled WGS sequence"/>
</dbReference>
<comment type="caution">
    <text evidence="2">The sequence shown here is derived from an EMBL/GenBank/DDBJ whole genome shotgun (WGS) entry which is preliminary data.</text>
</comment>
<organism evidence="2 3">
    <name type="scientific">Imshaugia aleurites</name>
    <dbReference type="NCBI Taxonomy" id="172621"/>
    <lineage>
        <taxon>Eukaryota</taxon>
        <taxon>Fungi</taxon>
        <taxon>Dikarya</taxon>
        <taxon>Ascomycota</taxon>
        <taxon>Pezizomycotina</taxon>
        <taxon>Lecanoromycetes</taxon>
        <taxon>OSLEUM clade</taxon>
        <taxon>Lecanoromycetidae</taxon>
        <taxon>Lecanorales</taxon>
        <taxon>Lecanorineae</taxon>
        <taxon>Parmeliaceae</taxon>
        <taxon>Imshaugia</taxon>
    </lineage>
</organism>
<dbReference type="AlphaFoldDB" id="A0A8H3PHT5"/>